<reference evidence="2" key="1">
    <citation type="submission" date="2013-11" db="EMBL/GenBank/DDBJ databases">
        <title>Microbial diversity, functional groups and degradation webs in Northern and Southern Mediterranean and Red Sea marine crude oil polluted sites.</title>
        <authorList>
            <person name="Daffonchio D."/>
            <person name="Mapelli F."/>
            <person name="Ferrer M."/>
            <person name="Richter M."/>
            <person name="Cherif A."/>
            <person name="Malkawi H.I."/>
            <person name="Yakimov M.M."/>
            <person name="Abdel-Fattah Y.R."/>
            <person name="Blaghen M."/>
            <person name="Golyshin P.N."/>
            <person name="Kalogerakis N."/>
            <person name="Boon N."/>
            <person name="Magagnini M."/>
            <person name="Fava F."/>
        </authorList>
    </citation>
    <scope>NUCLEOTIDE SEQUENCE</scope>
</reference>
<name>A0A1B6NV02_9ZZZZ</name>
<dbReference type="EMBL" id="AYSL01000702">
    <property type="protein sequence ID" value="KTF07188.1"/>
    <property type="molecule type" value="Genomic_DNA"/>
</dbReference>
<feature type="transmembrane region" description="Helical" evidence="1">
    <location>
        <begin position="12"/>
        <end position="29"/>
    </location>
</feature>
<organism evidence="2">
    <name type="scientific">marine sediment metagenome</name>
    <dbReference type="NCBI Taxonomy" id="412755"/>
    <lineage>
        <taxon>unclassified sequences</taxon>
        <taxon>metagenomes</taxon>
        <taxon>ecological metagenomes</taxon>
    </lineage>
</organism>
<proteinExistence type="predicted"/>
<evidence type="ECO:0000313" key="2">
    <source>
        <dbReference type="EMBL" id="KTF07188.1"/>
    </source>
</evidence>
<protein>
    <submittedName>
        <fullName evidence="2">Uncharacterized protein</fullName>
    </submittedName>
</protein>
<evidence type="ECO:0000256" key="1">
    <source>
        <dbReference type="SAM" id="Phobius"/>
    </source>
</evidence>
<keyword evidence="1" id="KW-0472">Membrane</keyword>
<keyword evidence="1" id="KW-0812">Transmembrane</keyword>
<accession>A0A1B6NV02</accession>
<dbReference type="AlphaFoldDB" id="A0A1B6NV02"/>
<keyword evidence="1" id="KW-1133">Transmembrane helix</keyword>
<sequence>MRSVRDWISVSYSFWSSSGMPLALPFLTWSMPSRRTLRIETRALSAYCAATLVSSRRRSSFSSGIGSMMIVPIGLRICIP</sequence>
<comment type="caution">
    <text evidence="2">The sequence shown here is derived from an EMBL/GenBank/DDBJ whole genome shotgun (WGS) entry which is preliminary data.</text>
</comment>
<gene>
    <name evidence="2" type="ORF">MGSAQ_001316</name>
</gene>